<keyword evidence="3 6" id="KW-0238">DNA-binding</keyword>
<dbReference type="InterPro" id="IPR046335">
    <property type="entry name" value="LacI/GalR-like_sensor"/>
</dbReference>
<evidence type="ECO:0000256" key="1">
    <source>
        <dbReference type="ARBA" id="ARBA00022491"/>
    </source>
</evidence>
<keyword evidence="4" id="KW-0804">Transcription</keyword>
<dbReference type="Pfam" id="PF13377">
    <property type="entry name" value="Peripla_BP_3"/>
    <property type="match status" value="1"/>
</dbReference>
<dbReference type="Gene3D" id="3.40.50.2300">
    <property type="match status" value="2"/>
</dbReference>
<dbReference type="PROSITE" id="PS50932">
    <property type="entry name" value="HTH_LACI_2"/>
    <property type="match status" value="1"/>
</dbReference>
<proteinExistence type="predicted"/>
<dbReference type="EMBL" id="JACIDW010000014">
    <property type="protein sequence ID" value="MBB3966125.1"/>
    <property type="molecule type" value="Genomic_DNA"/>
</dbReference>
<dbReference type="Pfam" id="PF00356">
    <property type="entry name" value="LacI"/>
    <property type="match status" value="1"/>
</dbReference>
<dbReference type="PANTHER" id="PTHR30146:SF148">
    <property type="entry name" value="HTH-TYPE TRANSCRIPTIONAL REPRESSOR PURR-RELATED"/>
    <property type="match status" value="1"/>
</dbReference>
<dbReference type="GO" id="GO:0000976">
    <property type="term" value="F:transcription cis-regulatory region binding"/>
    <property type="evidence" value="ECO:0007669"/>
    <property type="project" value="TreeGrafter"/>
</dbReference>
<name>A0A7W6CYM0_9HYPH</name>
<evidence type="ECO:0000256" key="4">
    <source>
        <dbReference type="ARBA" id="ARBA00023163"/>
    </source>
</evidence>
<dbReference type="RefSeq" id="WP_183901628.1">
    <property type="nucleotide sequence ID" value="NZ_JACIDW010000014.1"/>
</dbReference>
<protein>
    <submittedName>
        <fullName evidence="6">DNA-binding LacI/PurR family transcriptional regulator</fullName>
    </submittedName>
</protein>
<dbReference type="InterPro" id="IPR000843">
    <property type="entry name" value="HTH_LacI"/>
</dbReference>
<feature type="domain" description="HTH lacI-type" evidence="5">
    <location>
        <begin position="9"/>
        <end position="53"/>
    </location>
</feature>
<dbReference type="AlphaFoldDB" id="A0A7W6CYM0"/>
<evidence type="ECO:0000256" key="2">
    <source>
        <dbReference type="ARBA" id="ARBA00023015"/>
    </source>
</evidence>
<keyword evidence="1" id="KW-0678">Repressor</keyword>
<organism evidence="6 7">
    <name type="scientific">Rhizobium metallidurans</name>
    <dbReference type="NCBI Taxonomy" id="1265931"/>
    <lineage>
        <taxon>Bacteria</taxon>
        <taxon>Pseudomonadati</taxon>
        <taxon>Pseudomonadota</taxon>
        <taxon>Alphaproteobacteria</taxon>
        <taxon>Hyphomicrobiales</taxon>
        <taxon>Rhizobiaceae</taxon>
        <taxon>Rhizobium/Agrobacterium group</taxon>
        <taxon>Rhizobium</taxon>
    </lineage>
</organism>
<dbReference type="Proteomes" id="UP000582090">
    <property type="component" value="Unassembled WGS sequence"/>
</dbReference>
<dbReference type="SUPFAM" id="SSF53822">
    <property type="entry name" value="Periplasmic binding protein-like I"/>
    <property type="match status" value="1"/>
</dbReference>
<keyword evidence="2" id="KW-0805">Transcription regulation</keyword>
<dbReference type="SMART" id="SM00354">
    <property type="entry name" value="HTH_LACI"/>
    <property type="match status" value="1"/>
</dbReference>
<dbReference type="PANTHER" id="PTHR30146">
    <property type="entry name" value="LACI-RELATED TRANSCRIPTIONAL REPRESSOR"/>
    <property type="match status" value="1"/>
</dbReference>
<keyword evidence="7" id="KW-1185">Reference proteome</keyword>
<dbReference type="CDD" id="cd01392">
    <property type="entry name" value="HTH_LacI"/>
    <property type="match status" value="1"/>
</dbReference>
<comment type="caution">
    <text evidence="6">The sequence shown here is derived from an EMBL/GenBank/DDBJ whole genome shotgun (WGS) entry which is preliminary data.</text>
</comment>
<dbReference type="Gene3D" id="1.10.260.40">
    <property type="entry name" value="lambda repressor-like DNA-binding domains"/>
    <property type="match status" value="1"/>
</dbReference>
<reference evidence="6 7" key="1">
    <citation type="submission" date="2020-08" db="EMBL/GenBank/DDBJ databases">
        <title>Genomic Encyclopedia of Type Strains, Phase IV (KMG-IV): sequencing the most valuable type-strain genomes for metagenomic binning, comparative biology and taxonomic classification.</title>
        <authorList>
            <person name="Goeker M."/>
        </authorList>
    </citation>
    <scope>NUCLEOTIDE SEQUENCE [LARGE SCALE GENOMIC DNA]</scope>
    <source>
        <strain evidence="6 7">DSM 26575</strain>
    </source>
</reference>
<accession>A0A7W6CYM0</accession>
<dbReference type="GO" id="GO:0003700">
    <property type="term" value="F:DNA-binding transcription factor activity"/>
    <property type="evidence" value="ECO:0007669"/>
    <property type="project" value="TreeGrafter"/>
</dbReference>
<gene>
    <name evidence="6" type="ORF">GGQ67_003810</name>
</gene>
<evidence type="ECO:0000256" key="3">
    <source>
        <dbReference type="ARBA" id="ARBA00023125"/>
    </source>
</evidence>
<dbReference type="InterPro" id="IPR010982">
    <property type="entry name" value="Lambda_DNA-bd_dom_sf"/>
</dbReference>
<sequence>MNEIKSKRPRQADIAAAAGVSVSTVSRVLANEPGISESVRQHILRVAAEHGYQTKGISEPMPGGLALIASDGATGGLSVFYEAIVEGLRAGAADAGMSFEVRLVREDRAMPDVIRDQMKATNAEGLFLVGIDPNTALRQWIEADKIPVVLVNGTDPQLRLDGVSPANFFGALQAGERLLAAGHRKILHFTGSHRHTIRERVRGFDAAIASVEGAASRMVPMSFQGSASREAHELMGAILDENEGFTAAFCMNDFIAVGVLEAVTEAGLRVPEDFALVGFDDLPCALMTNPPLSTMRVDRGALGREAVGLMIDRFHDRSAPARHVCHAVVPVVGGTVPMPKTDER</sequence>
<dbReference type="CDD" id="cd06267">
    <property type="entry name" value="PBP1_LacI_sugar_binding-like"/>
    <property type="match status" value="1"/>
</dbReference>
<evidence type="ECO:0000313" key="6">
    <source>
        <dbReference type="EMBL" id="MBB3966125.1"/>
    </source>
</evidence>
<dbReference type="InterPro" id="IPR028082">
    <property type="entry name" value="Peripla_BP_I"/>
</dbReference>
<evidence type="ECO:0000313" key="7">
    <source>
        <dbReference type="Proteomes" id="UP000582090"/>
    </source>
</evidence>
<evidence type="ECO:0000259" key="5">
    <source>
        <dbReference type="PROSITE" id="PS50932"/>
    </source>
</evidence>
<dbReference type="SUPFAM" id="SSF47413">
    <property type="entry name" value="lambda repressor-like DNA-binding domains"/>
    <property type="match status" value="1"/>
</dbReference>